<protein>
    <recommendedName>
        <fullName evidence="3">SH3b domain-containing protein</fullName>
    </recommendedName>
</protein>
<name>A0A951Q8A0_9CYAN</name>
<comment type="caution">
    <text evidence="1">The sequence shown here is derived from an EMBL/GenBank/DDBJ whole genome shotgun (WGS) entry which is preliminary data.</text>
</comment>
<accession>A0A951Q8A0</accession>
<dbReference type="Proteomes" id="UP000757435">
    <property type="component" value="Unassembled WGS sequence"/>
</dbReference>
<evidence type="ECO:0000313" key="1">
    <source>
        <dbReference type="EMBL" id="MBW4657689.1"/>
    </source>
</evidence>
<reference evidence="1" key="1">
    <citation type="submission" date="2021-05" db="EMBL/GenBank/DDBJ databases">
        <authorList>
            <person name="Pietrasiak N."/>
            <person name="Ward R."/>
            <person name="Stajich J.E."/>
            <person name="Kurbessoian T."/>
        </authorList>
    </citation>
    <scope>NUCLEOTIDE SEQUENCE</scope>
    <source>
        <strain evidence="1">UHER 2000/2452</strain>
    </source>
</reference>
<sequence>MPNYIAVVKTQGDPLRVRSLPNGQPIDLLPNGTLVYVTGNPVTAGGITWAQIGLNRWVATSFLVPHAASVGKAKVIATRTPDTIGGGLRVYRTELLNGSDQIIQTVRGISGRVGKQTPSHVAGSATPLPFGIYTFDLPGSVDESAPGEFGGAWSAVTPTFKTERSGIGIHYDPSAFSQDANTGTSGCFATPTKDERDKMTKFIRAYKPIYFVVL</sequence>
<gene>
    <name evidence="1" type="ORF">KME15_03375</name>
</gene>
<proteinExistence type="predicted"/>
<evidence type="ECO:0000313" key="2">
    <source>
        <dbReference type="Proteomes" id="UP000757435"/>
    </source>
</evidence>
<dbReference type="AlphaFoldDB" id="A0A951Q8A0"/>
<evidence type="ECO:0008006" key="3">
    <source>
        <dbReference type="Google" id="ProtNLM"/>
    </source>
</evidence>
<dbReference type="EMBL" id="JAHHHD010000002">
    <property type="protein sequence ID" value="MBW4657689.1"/>
    <property type="molecule type" value="Genomic_DNA"/>
</dbReference>
<organism evidence="1 2">
    <name type="scientific">Drouetiella hepatica Uher 2000/2452</name>
    <dbReference type="NCBI Taxonomy" id="904376"/>
    <lineage>
        <taxon>Bacteria</taxon>
        <taxon>Bacillati</taxon>
        <taxon>Cyanobacteriota</taxon>
        <taxon>Cyanophyceae</taxon>
        <taxon>Oculatellales</taxon>
        <taxon>Oculatellaceae</taxon>
        <taxon>Drouetiella</taxon>
    </lineage>
</organism>
<reference evidence="1" key="2">
    <citation type="journal article" date="2022" name="Microbiol. Resour. Announc.">
        <title>Metagenome Sequencing to Explore Phylogenomics of Terrestrial Cyanobacteria.</title>
        <authorList>
            <person name="Ward R.D."/>
            <person name="Stajich J.E."/>
            <person name="Johansen J.R."/>
            <person name="Huntemann M."/>
            <person name="Clum A."/>
            <person name="Foster B."/>
            <person name="Foster B."/>
            <person name="Roux S."/>
            <person name="Palaniappan K."/>
            <person name="Varghese N."/>
            <person name="Mukherjee S."/>
            <person name="Reddy T.B.K."/>
            <person name="Daum C."/>
            <person name="Copeland A."/>
            <person name="Chen I.A."/>
            <person name="Ivanova N.N."/>
            <person name="Kyrpides N.C."/>
            <person name="Shapiro N."/>
            <person name="Eloe-Fadrosh E.A."/>
            <person name="Pietrasiak N."/>
        </authorList>
    </citation>
    <scope>NUCLEOTIDE SEQUENCE</scope>
    <source>
        <strain evidence="1">UHER 2000/2452</strain>
    </source>
</reference>